<feature type="domain" description="MABP" evidence="2">
    <location>
        <begin position="305"/>
        <end position="462"/>
    </location>
</feature>
<dbReference type="Proteomes" id="UP000095003">
    <property type="component" value="Unassembled WGS sequence"/>
</dbReference>
<organism evidence="3 4">
    <name type="scientific">Eisenbergiella tayi</name>
    <dbReference type="NCBI Taxonomy" id="1432052"/>
    <lineage>
        <taxon>Bacteria</taxon>
        <taxon>Bacillati</taxon>
        <taxon>Bacillota</taxon>
        <taxon>Clostridia</taxon>
        <taxon>Lachnospirales</taxon>
        <taxon>Lachnospiraceae</taxon>
        <taxon>Eisenbergiella</taxon>
    </lineage>
</organism>
<feature type="domain" description="MACPF" evidence="1">
    <location>
        <begin position="1"/>
        <end position="308"/>
    </location>
</feature>
<dbReference type="Gene3D" id="2.100.10.50">
    <property type="match status" value="1"/>
</dbReference>
<dbReference type="PROSITE" id="PS51498">
    <property type="entry name" value="MABP"/>
    <property type="match status" value="1"/>
</dbReference>
<comment type="caution">
    <text evidence="3">The sequence shown here is derived from an EMBL/GenBank/DDBJ whole genome shotgun (WGS) entry which is preliminary data.</text>
</comment>
<dbReference type="EMBL" id="MCGI01000003">
    <property type="protein sequence ID" value="ODM10508.1"/>
    <property type="molecule type" value="Genomic_DNA"/>
</dbReference>
<dbReference type="AlphaFoldDB" id="A0A1E3AP86"/>
<dbReference type="PROSITE" id="PS51412">
    <property type="entry name" value="MACPF_2"/>
    <property type="match status" value="1"/>
</dbReference>
<evidence type="ECO:0000313" key="4">
    <source>
        <dbReference type="Proteomes" id="UP000095003"/>
    </source>
</evidence>
<dbReference type="InterPro" id="IPR023341">
    <property type="entry name" value="MABP"/>
</dbReference>
<dbReference type="RefSeq" id="WP_069157421.1">
    <property type="nucleotide sequence ID" value="NZ_DBFYTC010000272.1"/>
</dbReference>
<dbReference type="Pfam" id="PF01823">
    <property type="entry name" value="MACPF"/>
    <property type="match status" value="1"/>
</dbReference>
<gene>
    <name evidence="3" type="ORF">BEH84_02937</name>
</gene>
<dbReference type="InterPro" id="IPR020864">
    <property type="entry name" value="MACPF"/>
</dbReference>
<evidence type="ECO:0000313" key="3">
    <source>
        <dbReference type="EMBL" id="ODM10508.1"/>
    </source>
</evidence>
<evidence type="ECO:0000259" key="1">
    <source>
        <dbReference type="PROSITE" id="PS51412"/>
    </source>
</evidence>
<dbReference type="GeneID" id="93303347"/>
<accession>A0A1E3AP86</accession>
<evidence type="ECO:0000259" key="2">
    <source>
        <dbReference type="PROSITE" id="PS51498"/>
    </source>
</evidence>
<proteinExistence type="predicted"/>
<dbReference type="GO" id="GO:0005737">
    <property type="term" value="C:cytoplasm"/>
    <property type="evidence" value="ECO:0007669"/>
    <property type="project" value="UniProtKB-ARBA"/>
</dbReference>
<reference evidence="3 4" key="1">
    <citation type="submission" date="2016-07" db="EMBL/GenBank/DDBJ databases">
        <title>Characterization of isolates of Eisenbergiella tayi derived from blood cultures, using whole genome sequencing.</title>
        <authorList>
            <person name="Burdz T."/>
            <person name="Wiebe D."/>
            <person name="Huynh C."/>
            <person name="Bernard K."/>
        </authorList>
    </citation>
    <scope>NUCLEOTIDE SEQUENCE [LARGE SCALE GENOMIC DNA]</scope>
    <source>
        <strain evidence="3 4">NML 120489</strain>
    </source>
</reference>
<sequence length="482" mass="54701">MSNIDLLKLQSLLDDHRHYLLQGYNVVSNPYLRTEDIQMSNTILDKDKLNEKFPGNSFYNYVSGNETGSISETYAGNTLYEMETSFGTKNTIAYNSVALNASLSADYQTGNSILDNNIFLKQYQAHVLGHIYSKGDVSDLRECLDAHFREDLENMEPRKLFLKYGTHLIRDFSVGGCIMLDMRYHNHMHKTVQQVSADAAAAYSGLSFDSSTSAYKNAVSFYQNVSVRIRSVGGNSFSAFSVSDFNSQSKAWMDSLADKAVPFRINRNGSLPIWELTSNAARAKTLEKEFYLYNIDVLDEVKANIPFITDLRVEIRDKDNIRSVCPENWYVAQMNPGTLSAYDIDLNKGSGGKYIYLLYRFGTNQKDRITDIKILMGRNTKLGGYTRIDADLNTGSGGEYIYLAYKKEDNKEKDGIYGLGTTEQSSFTDNYWRMAKDQNNNLADLNKGAGGLFIYLLTYREKYLDEIEREKRELQALADSLK</sequence>
<name>A0A1E3AP86_9FIRM</name>
<protein>
    <submittedName>
        <fullName evidence="3">MAC/Perforin domain protein</fullName>
    </submittedName>
</protein>